<evidence type="ECO:0000256" key="12">
    <source>
        <dbReference type="ARBA" id="ARBA00022777"/>
    </source>
</evidence>
<dbReference type="SUPFAM" id="SSF48452">
    <property type="entry name" value="TPR-like"/>
    <property type="match status" value="1"/>
</dbReference>
<comment type="cofactor">
    <cofactor evidence="2">
        <name>[4Fe-4S] cluster</name>
        <dbReference type="ChEBI" id="CHEBI:49883"/>
    </cofactor>
</comment>
<feature type="transmembrane region" description="Helical" evidence="19">
    <location>
        <begin position="354"/>
        <end position="375"/>
    </location>
</feature>
<evidence type="ECO:0000256" key="2">
    <source>
        <dbReference type="ARBA" id="ARBA00001966"/>
    </source>
</evidence>
<gene>
    <name evidence="22" type="ORF">C8N46_108142</name>
</gene>
<evidence type="ECO:0000256" key="14">
    <source>
        <dbReference type="ARBA" id="ARBA00023004"/>
    </source>
</evidence>
<keyword evidence="7" id="KW-0963">Cytoplasm</keyword>
<dbReference type="InterPro" id="IPR003594">
    <property type="entry name" value="HATPase_dom"/>
</dbReference>
<evidence type="ECO:0000256" key="9">
    <source>
        <dbReference type="ARBA" id="ARBA00022679"/>
    </source>
</evidence>
<evidence type="ECO:0000256" key="7">
    <source>
        <dbReference type="ARBA" id="ARBA00022490"/>
    </source>
</evidence>
<dbReference type="InterPro" id="IPR050482">
    <property type="entry name" value="Sensor_HK_TwoCompSys"/>
</dbReference>
<comment type="caution">
    <text evidence="22">The sequence shown here is derived from an EMBL/GenBank/DDBJ whole genome shotgun (WGS) entry which is preliminary data.</text>
</comment>
<comment type="subcellular location">
    <subcellularLocation>
        <location evidence="3">Cytoplasm</location>
    </subcellularLocation>
</comment>
<keyword evidence="20" id="KW-0732">Signal</keyword>
<evidence type="ECO:0000256" key="1">
    <source>
        <dbReference type="ARBA" id="ARBA00000085"/>
    </source>
</evidence>
<dbReference type="InterPro" id="IPR004358">
    <property type="entry name" value="Sig_transdc_His_kin-like_C"/>
</dbReference>
<dbReference type="SUPFAM" id="SSF55874">
    <property type="entry name" value="ATPase domain of HSP90 chaperone/DNA topoisomerase II/histidine kinase"/>
    <property type="match status" value="1"/>
</dbReference>
<evidence type="ECO:0000256" key="4">
    <source>
        <dbReference type="ARBA" id="ARBA00012438"/>
    </source>
</evidence>
<dbReference type="PRINTS" id="PR00344">
    <property type="entry name" value="BCTRLSENSOR"/>
</dbReference>
<dbReference type="GO" id="GO:0005737">
    <property type="term" value="C:cytoplasm"/>
    <property type="evidence" value="ECO:0007669"/>
    <property type="project" value="UniProtKB-SubCell"/>
</dbReference>
<feature type="domain" description="Histidine kinase" evidence="21">
    <location>
        <begin position="510"/>
        <end position="598"/>
    </location>
</feature>
<protein>
    <recommendedName>
        <fullName evidence="5">Oxygen sensor histidine kinase NreB</fullName>
        <ecNumber evidence="4">2.7.13.3</ecNumber>
    </recommendedName>
    <alternativeName>
        <fullName evidence="18">Nitrogen regulation protein B</fullName>
    </alternativeName>
</protein>
<dbReference type="PROSITE" id="PS50109">
    <property type="entry name" value="HIS_KIN"/>
    <property type="match status" value="1"/>
</dbReference>
<keyword evidence="19" id="KW-0472">Membrane</keyword>
<dbReference type="InterPro" id="IPR011990">
    <property type="entry name" value="TPR-like_helical_dom_sf"/>
</dbReference>
<dbReference type="GO" id="GO:0000155">
    <property type="term" value="F:phosphorelay sensor kinase activity"/>
    <property type="evidence" value="ECO:0007669"/>
    <property type="project" value="InterPro"/>
</dbReference>
<evidence type="ECO:0000256" key="10">
    <source>
        <dbReference type="ARBA" id="ARBA00022723"/>
    </source>
</evidence>
<dbReference type="PANTHER" id="PTHR24421">
    <property type="entry name" value="NITRATE/NITRITE SENSOR PROTEIN NARX-RELATED"/>
    <property type="match status" value="1"/>
</dbReference>
<organism evidence="22 23">
    <name type="scientific">Kordia periserrulae</name>
    <dbReference type="NCBI Taxonomy" id="701523"/>
    <lineage>
        <taxon>Bacteria</taxon>
        <taxon>Pseudomonadati</taxon>
        <taxon>Bacteroidota</taxon>
        <taxon>Flavobacteriia</taxon>
        <taxon>Flavobacteriales</taxon>
        <taxon>Flavobacteriaceae</taxon>
        <taxon>Kordia</taxon>
    </lineage>
</organism>
<evidence type="ECO:0000256" key="3">
    <source>
        <dbReference type="ARBA" id="ARBA00004496"/>
    </source>
</evidence>
<evidence type="ECO:0000256" key="16">
    <source>
        <dbReference type="ARBA" id="ARBA00023014"/>
    </source>
</evidence>
<evidence type="ECO:0000256" key="19">
    <source>
        <dbReference type="SAM" id="Phobius"/>
    </source>
</evidence>
<dbReference type="Gene3D" id="3.30.565.10">
    <property type="entry name" value="Histidine kinase-like ATPase, C-terminal domain"/>
    <property type="match status" value="1"/>
</dbReference>
<proteinExistence type="predicted"/>
<keyword evidence="12" id="KW-0418">Kinase</keyword>
<dbReference type="EMBL" id="QBKT01000008">
    <property type="protein sequence ID" value="PTX59829.1"/>
    <property type="molecule type" value="Genomic_DNA"/>
</dbReference>
<comment type="function">
    <text evidence="17">Member of the two-component regulatory system NreB/NreC involved in the control of dissimilatory nitrate/nitrite reduction in response to oxygen. NreB functions as a direct oxygen sensor histidine kinase which is autophosphorylated, in the absence of oxygen, probably at the conserved histidine residue, and transfers its phosphate group probably to a conserved aspartate residue of NreC. NreB/NreC activates the expression of the nitrate (narGHJI) and nitrite (nir) reductase operons, as well as the putative nitrate transporter gene narT.</text>
</comment>
<reference evidence="22 23" key="1">
    <citation type="submission" date="2018-04" db="EMBL/GenBank/DDBJ databases">
        <title>Genomic Encyclopedia of Archaeal and Bacterial Type Strains, Phase II (KMG-II): from individual species to whole genera.</title>
        <authorList>
            <person name="Goeker M."/>
        </authorList>
    </citation>
    <scope>NUCLEOTIDE SEQUENCE [LARGE SCALE GENOMIC DNA]</scope>
    <source>
        <strain evidence="22 23">DSM 25731</strain>
    </source>
</reference>
<dbReference type="GO" id="GO:0051539">
    <property type="term" value="F:4 iron, 4 sulfur cluster binding"/>
    <property type="evidence" value="ECO:0007669"/>
    <property type="project" value="UniProtKB-KW"/>
</dbReference>
<evidence type="ECO:0000259" key="21">
    <source>
        <dbReference type="PROSITE" id="PS50109"/>
    </source>
</evidence>
<keyword evidence="8" id="KW-0597">Phosphoprotein</keyword>
<keyword evidence="14" id="KW-0408">Iron</keyword>
<evidence type="ECO:0000256" key="20">
    <source>
        <dbReference type="SAM" id="SignalP"/>
    </source>
</evidence>
<dbReference type="SMART" id="SM00387">
    <property type="entry name" value="HATPase_c"/>
    <property type="match status" value="1"/>
</dbReference>
<keyword evidence="16" id="KW-0411">Iron-sulfur</keyword>
<dbReference type="Gene3D" id="1.25.40.10">
    <property type="entry name" value="Tetratricopeptide repeat domain"/>
    <property type="match status" value="1"/>
</dbReference>
<evidence type="ECO:0000256" key="17">
    <source>
        <dbReference type="ARBA" id="ARBA00024827"/>
    </source>
</evidence>
<evidence type="ECO:0000256" key="8">
    <source>
        <dbReference type="ARBA" id="ARBA00022553"/>
    </source>
</evidence>
<keyword evidence="9" id="KW-0808">Transferase</keyword>
<dbReference type="Gene3D" id="1.20.5.1930">
    <property type="match status" value="1"/>
</dbReference>
<accession>A0A2T6BUS3</accession>
<dbReference type="PANTHER" id="PTHR24421:SF10">
    <property type="entry name" value="NITRATE_NITRITE SENSOR PROTEIN NARQ"/>
    <property type="match status" value="1"/>
</dbReference>
<dbReference type="GO" id="GO:0046983">
    <property type="term" value="F:protein dimerization activity"/>
    <property type="evidence" value="ECO:0007669"/>
    <property type="project" value="InterPro"/>
</dbReference>
<keyword evidence="6" id="KW-0004">4Fe-4S</keyword>
<sequence length="598" mass="69138">MKHLLILCCLCIATNVFSQVTRLDSLLENQQYNRVERELSELLTFNKDSNAYWYYAGKLQVGKRKLSEAFTSLKKVDTTALIPQYKAWYYYVLGNAYRYSNQEEKAYELKLKAQKLFKASGNEKMANEVNYDLYYTLSSQDFLEFDGEYYAKKYYENAAELQDTLQLSKAHLIVSRLDDTDDDTEKFHLQKATEYVNALGTISAKYRVYNYKAIYHQEQGDFKTAEMYLDSMWFCAKQMKSSDRMESVLRTKAYSYRLQENYEKAIEVLKEADKLSIKENVFNRKKELYRYLAFNYKSLGNLDSAFTYYEKMVAFGDSVNTSKQNSMLTLLETVELSQKNLLLDAERIKQKERFIFTFILLVAVIIIGVVLVMFYRNRKLLAEKEKELRAIDARNEEKDRQRQRIAGELHDNLGSLIIAIQQCFDNLKVSKDRFQQEEDKLMSKTQELLNEAYQKVRNMAHLEDSASRNSGYWVDVIKDFAAIMNESNQLSVEVQSHGTANIVNISIENELRRMTTELITNAVKHSEASEVSVDITAGEKAITIIVEDDGVGFDKTQLKNEKGLGLRSIEKKAAALKGKLTIDSVANKGTTFIIEIPL</sequence>
<dbReference type="Pfam" id="PF02518">
    <property type="entry name" value="HATPase_c"/>
    <property type="match status" value="1"/>
</dbReference>
<evidence type="ECO:0000256" key="11">
    <source>
        <dbReference type="ARBA" id="ARBA00022741"/>
    </source>
</evidence>
<dbReference type="RefSeq" id="WP_108115985.1">
    <property type="nucleotide sequence ID" value="NZ_QBKT01000008.1"/>
</dbReference>
<dbReference type="EC" id="2.7.13.3" evidence="4"/>
<keyword evidence="15" id="KW-0902">Two-component regulatory system</keyword>
<keyword evidence="13" id="KW-0067">ATP-binding</keyword>
<evidence type="ECO:0000256" key="5">
    <source>
        <dbReference type="ARBA" id="ARBA00017322"/>
    </source>
</evidence>
<keyword evidence="10" id="KW-0479">Metal-binding</keyword>
<evidence type="ECO:0000256" key="18">
    <source>
        <dbReference type="ARBA" id="ARBA00030800"/>
    </source>
</evidence>
<name>A0A2T6BUS3_9FLAO</name>
<dbReference type="InterPro" id="IPR036890">
    <property type="entry name" value="HATPase_C_sf"/>
</dbReference>
<dbReference type="InterPro" id="IPR011712">
    <property type="entry name" value="Sig_transdc_His_kin_sub3_dim/P"/>
</dbReference>
<dbReference type="GO" id="GO:0016020">
    <property type="term" value="C:membrane"/>
    <property type="evidence" value="ECO:0007669"/>
    <property type="project" value="InterPro"/>
</dbReference>
<dbReference type="CDD" id="cd16917">
    <property type="entry name" value="HATPase_UhpB-NarQ-NarX-like"/>
    <property type="match status" value="1"/>
</dbReference>
<comment type="catalytic activity">
    <reaction evidence="1">
        <text>ATP + protein L-histidine = ADP + protein N-phospho-L-histidine.</text>
        <dbReference type="EC" id="2.7.13.3"/>
    </reaction>
</comment>
<evidence type="ECO:0000313" key="22">
    <source>
        <dbReference type="EMBL" id="PTX59829.1"/>
    </source>
</evidence>
<keyword evidence="11" id="KW-0547">Nucleotide-binding</keyword>
<evidence type="ECO:0000256" key="15">
    <source>
        <dbReference type="ARBA" id="ARBA00023012"/>
    </source>
</evidence>
<dbReference type="AlphaFoldDB" id="A0A2T6BUS3"/>
<evidence type="ECO:0000256" key="6">
    <source>
        <dbReference type="ARBA" id="ARBA00022485"/>
    </source>
</evidence>
<dbReference type="Pfam" id="PF07730">
    <property type="entry name" value="HisKA_3"/>
    <property type="match status" value="1"/>
</dbReference>
<dbReference type="Proteomes" id="UP000244090">
    <property type="component" value="Unassembled WGS sequence"/>
</dbReference>
<evidence type="ECO:0000256" key="13">
    <source>
        <dbReference type="ARBA" id="ARBA00022840"/>
    </source>
</evidence>
<feature type="signal peptide" evidence="20">
    <location>
        <begin position="1"/>
        <end position="18"/>
    </location>
</feature>
<keyword evidence="23" id="KW-1185">Reference proteome</keyword>
<dbReference type="InterPro" id="IPR005467">
    <property type="entry name" value="His_kinase_dom"/>
</dbReference>
<keyword evidence="19" id="KW-0812">Transmembrane</keyword>
<keyword evidence="19" id="KW-1133">Transmembrane helix</keyword>
<dbReference type="GO" id="GO:0046872">
    <property type="term" value="F:metal ion binding"/>
    <property type="evidence" value="ECO:0007669"/>
    <property type="project" value="UniProtKB-KW"/>
</dbReference>
<feature type="chain" id="PRO_5015711461" description="Oxygen sensor histidine kinase NreB" evidence="20">
    <location>
        <begin position="19"/>
        <end position="598"/>
    </location>
</feature>
<evidence type="ECO:0000313" key="23">
    <source>
        <dbReference type="Proteomes" id="UP000244090"/>
    </source>
</evidence>
<dbReference type="OrthoDB" id="9760839at2"/>
<dbReference type="GO" id="GO:0005524">
    <property type="term" value="F:ATP binding"/>
    <property type="evidence" value="ECO:0007669"/>
    <property type="project" value="UniProtKB-KW"/>
</dbReference>